<reference evidence="1 2" key="1">
    <citation type="submission" date="2020-04" db="EMBL/GenBank/DDBJ databases">
        <title>Sequencing and Assembly of C. fimi.</title>
        <authorList>
            <person name="Ramsey A.R."/>
        </authorList>
    </citation>
    <scope>NUCLEOTIDE SEQUENCE [LARGE SCALE GENOMIC DNA]</scope>
    <source>
        <strain evidence="1 2">SB</strain>
    </source>
</reference>
<dbReference type="EMBL" id="JABCJJ010000016">
    <property type="protein sequence ID" value="NMR20741.1"/>
    <property type="molecule type" value="Genomic_DNA"/>
</dbReference>
<gene>
    <name evidence="1" type="ORF">HIR71_11015</name>
</gene>
<organism evidence="1 2">
    <name type="scientific">Cellulomonas fimi</name>
    <dbReference type="NCBI Taxonomy" id="1708"/>
    <lineage>
        <taxon>Bacteria</taxon>
        <taxon>Bacillati</taxon>
        <taxon>Actinomycetota</taxon>
        <taxon>Actinomycetes</taxon>
        <taxon>Micrococcales</taxon>
        <taxon>Cellulomonadaceae</taxon>
        <taxon>Cellulomonas</taxon>
    </lineage>
</organism>
<evidence type="ECO:0000313" key="1">
    <source>
        <dbReference type="EMBL" id="NMR20741.1"/>
    </source>
</evidence>
<evidence type="ECO:0000313" key="2">
    <source>
        <dbReference type="Proteomes" id="UP000562124"/>
    </source>
</evidence>
<accession>A0A7Y0LYX1</accession>
<proteinExistence type="predicted"/>
<dbReference type="AlphaFoldDB" id="A0A7Y0LYX1"/>
<dbReference type="Proteomes" id="UP000562124">
    <property type="component" value="Unassembled WGS sequence"/>
</dbReference>
<keyword evidence="2" id="KW-1185">Reference proteome</keyword>
<name>A0A7Y0LYX1_CELFI</name>
<protein>
    <submittedName>
        <fullName evidence="1">Uncharacterized protein</fullName>
    </submittedName>
</protein>
<dbReference type="RefSeq" id="WP_169325115.1">
    <property type="nucleotide sequence ID" value="NZ_JABCJJ010000016.1"/>
</dbReference>
<comment type="caution">
    <text evidence="1">The sequence shown here is derived from an EMBL/GenBank/DDBJ whole genome shotgun (WGS) entry which is preliminary data.</text>
</comment>
<sequence>MSEARTPSEPVVRYVAGLQSLNGPGIALSEEDRKEVADALDGALKGCMMNGVHVDAMYRFNLDESSSCSLAVTVAVGNSGFGVYP</sequence>